<protein>
    <submittedName>
        <fullName evidence="3">Outer membrane protein oprM</fullName>
    </submittedName>
</protein>
<dbReference type="GO" id="GO:0005886">
    <property type="term" value="C:plasma membrane"/>
    <property type="evidence" value="ECO:0007669"/>
    <property type="project" value="UniProtKB-SubCell"/>
</dbReference>
<evidence type="ECO:0000313" key="3">
    <source>
        <dbReference type="EMBL" id="SSZ55842.1"/>
    </source>
</evidence>
<dbReference type="AlphaFoldDB" id="A0A376C198"/>
<evidence type="ECO:0000256" key="1">
    <source>
        <dbReference type="ARBA" id="ARBA00007613"/>
    </source>
</evidence>
<accession>A0A376C198</accession>
<comment type="subcellular location">
    <subcellularLocation>
        <location evidence="2">Cell membrane</location>
        <topology evidence="2">Lipid-anchor</topology>
    </subcellularLocation>
</comment>
<dbReference type="Proteomes" id="UP000255515">
    <property type="component" value="Unassembled WGS sequence"/>
</dbReference>
<dbReference type="EMBL" id="UFTJ01000002">
    <property type="protein sequence ID" value="SSZ55842.1"/>
    <property type="molecule type" value="Genomic_DNA"/>
</dbReference>
<dbReference type="Gene3D" id="2.20.200.10">
    <property type="entry name" value="Outer membrane efflux proteins (OEP)"/>
    <property type="match status" value="1"/>
</dbReference>
<proteinExistence type="inferred from homology"/>
<evidence type="ECO:0000313" key="4">
    <source>
        <dbReference type="Proteomes" id="UP000255515"/>
    </source>
</evidence>
<dbReference type="InterPro" id="IPR003423">
    <property type="entry name" value="OMP_efflux"/>
</dbReference>
<dbReference type="PANTHER" id="PTHR30203:SF33">
    <property type="entry name" value="BLR4455 PROTEIN"/>
    <property type="match status" value="1"/>
</dbReference>
<keyword evidence="2" id="KW-0812">Transmembrane</keyword>
<dbReference type="InterPro" id="IPR010131">
    <property type="entry name" value="MdtP/NodT-like"/>
</dbReference>
<dbReference type="RefSeq" id="WP_002688829.1">
    <property type="nucleotide sequence ID" value="NZ_UFTJ01000002.1"/>
</dbReference>
<dbReference type="GO" id="GO:0015562">
    <property type="term" value="F:efflux transmembrane transporter activity"/>
    <property type="evidence" value="ECO:0007669"/>
    <property type="project" value="InterPro"/>
</dbReference>
<dbReference type="Gene3D" id="1.20.1600.10">
    <property type="entry name" value="Outer membrane efflux proteins (OEP)"/>
    <property type="match status" value="1"/>
</dbReference>
<keyword evidence="2" id="KW-1134">Transmembrane beta strand</keyword>
<reference evidence="3 4" key="1">
    <citation type="submission" date="2018-06" db="EMBL/GenBank/DDBJ databases">
        <authorList>
            <consortium name="Pathogen Informatics"/>
            <person name="Doyle S."/>
        </authorList>
    </citation>
    <scope>NUCLEOTIDE SEQUENCE [LARGE SCALE GENOMIC DNA]</scope>
    <source>
        <strain evidence="3 4">NCTC11661</strain>
    </source>
</reference>
<comment type="similarity">
    <text evidence="1 2">Belongs to the outer membrane factor (OMF) (TC 1.B.17) family.</text>
</comment>
<keyword evidence="2" id="KW-0472">Membrane</keyword>
<dbReference type="PANTHER" id="PTHR30203">
    <property type="entry name" value="OUTER MEMBRANE CATION EFFLUX PROTEIN"/>
    <property type="match status" value="1"/>
</dbReference>
<sequence length="466" mass="52722">MKKQNIILLLCISILLWSCAIQEKYVRPQEMVNENLFLTNEIPKDSLNVAHLPWREIFTDEVLQKHITQALENNLDIRIALQNIISAEAYLLQSKNAYLPTFSVGPNFTFQTQSLNTQFGRIIGRRAYIKQFDITGSLSWEADIWGKMKAQEKANYALYMGTVAAHQAVKTNLVASVATMYYQLLTLDEQKRIINETIILRNKNVETTKALKSAGILTEVAVKQSEALVASAKASLIEMDNQIHILENSLSLLMGEASQTIPRKTMREQIFPRDIKQGIAVQLLENRPDIRAAEFQLISAFELTQAAKANFYPSLKLTANSGIQSIDVDKLFSVNSLFASVIGSLAQPILNKRQIKTQYQVSLINKEKAYLNFRKTILQAGKEVSDALKTMENQDEYIHYKKQELAAYKKATEYSQELVNYGMANYLEVLNANVNSLNAELSITTAQYNKMKSIIELYKSLGGGWR</sequence>
<dbReference type="NCBIfam" id="TIGR01845">
    <property type="entry name" value="outer_NodT"/>
    <property type="match status" value="1"/>
</dbReference>
<dbReference type="Pfam" id="PF02321">
    <property type="entry name" value="OEP"/>
    <property type="match status" value="2"/>
</dbReference>
<gene>
    <name evidence="3" type="primary">oprM</name>
    <name evidence="3" type="ORF">NCTC11661_01241</name>
</gene>
<name>A0A376C198_9FLAO</name>
<evidence type="ECO:0000256" key="2">
    <source>
        <dbReference type="RuleBase" id="RU362097"/>
    </source>
</evidence>
<dbReference type="SUPFAM" id="SSF56954">
    <property type="entry name" value="Outer membrane efflux proteins (OEP)"/>
    <property type="match status" value="1"/>
</dbReference>
<keyword evidence="2" id="KW-0449">Lipoprotein</keyword>
<organism evidence="3 4">
    <name type="scientific">Bergeyella zoohelcum</name>
    <dbReference type="NCBI Taxonomy" id="1015"/>
    <lineage>
        <taxon>Bacteria</taxon>
        <taxon>Pseudomonadati</taxon>
        <taxon>Bacteroidota</taxon>
        <taxon>Flavobacteriia</taxon>
        <taxon>Flavobacteriales</taxon>
        <taxon>Weeksellaceae</taxon>
        <taxon>Bergeyella</taxon>
    </lineage>
</organism>
<keyword evidence="2" id="KW-0564">Palmitate</keyword>